<organism evidence="2 3">
    <name type="scientific">Pseudomonas neustonica</name>
    <dbReference type="NCBI Taxonomy" id="2487346"/>
    <lineage>
        <taxon>Bacteria</taxon>
        <taxon>Pseudomonadati</taxon>
        <taxon>Pseudomonadota</taxon>
        <taxon>Gammaproteobacteria</taxon>
        <taxon>Pseudomonadales</taxon>
        <taxon>Pseudomonadaceae</taxon>
        <taxon>Pseudomonas</taxon>
    </lineage>
</organism>
<dbReference type="CDD" id="cd07176">
    <property type="entry name" value="terB"/>
    <property type="match status" value="1"/>
</dbReference>
<evidence type="ECO:0000259" key="1">
    <source>
        <dbReference type="Pfam" id="PF05099"/>
    </source>
</evidence>
<dbReference type="Proteomes" id="UP000275199">
    <property type="component" value="Unassembled WGS sequence"/>
</dbReference>
<evidence type="ECO:0000313" key="3">
    <source>
        <dbReference type="Proteomes" id="UP000275199"/>
    </source>
</evidence>
<dbReference type="Pfam" id="PF05099">
    <property type="entry name" value="TerB"/>
    <property type="match status" value="1"/>
</dbReference>
<keyword evidence="3" id="KW-1185">Reference proteome</keyword>
<dbReference type="Gene3D" id="1.10.3680.10">
    <property type="entry name" value="TerB-like"/>
    <property type="match status" value="1"/>
</dbReference>
<sequence>MLDWLKKNANEARDRLANEVTKFKNREFMEAVVAGCALVAAADGNISSDEKQKMIGYIQNSKELKVFNTKDVIQSFNDVCSNFDFDPAIGQAEALRTVGKLRNKQDAARLLVRVCCAIGAADGDFDQSEQAMCRTICNELALNPSEFDL</sequence>
<feature type="domain" description="Co-chaperone DjlA N-terminal" evidence="1">
    <location>
        <begin position="30"/>
        <end position="148"/>
    </location>
</feature>
<evidence type="ECO:0000313" key="2">
    <source>
        <dbReference type="EMBL" id="ROZ82485.1"/>
    </source>
</evidence>
<dbReference type="SUPFAM" id="SSF158682">
    <property type="entry name" value="TerB-like"/>
    <property type="match status" value="1"/>
</dbReference>
<dbReference type="RefSeq" id="WP_123890541.1">
    <property type="nucleotide sequence ID" value="NZ_RKKU01000021.1"/>
</dbReference>
<dbReference type="EMBL" id="RKKU01000021">
    <property type="protein sequence ID" value="ROZ82485.1"/>
    <property type="molecule type" value="Genomic_DNA"/>
</dbReference>
<reference evidence="2 3" key="1">
    <citation type="submission" date="2018-11" db="EMBL/GenBank/DDBJ databases">
        <authorList>
            <person name="Jang G.I."/>
            <person name="Hwang C.Y."/>
        </authorList>
    </citation>
    <scope>NUCLEOTIDE SEQUENCE [LARGE SCALE GENOMIC DNA]</scope>
    <source>
        <strain evidence="2 3">SSM26</strain>
    </source>
</reference>
<comment type="caution">
    <text evidence="2">The sequence shown here is derived from an EMBL/GenBank/DDBJ whole genome shotgun (WGS) entry which is preliminary data.</text>
</comment>
<proteinExistence type="predicted"/>
<protein>
    <submittedName>
        <fullName evidence="2">Tellurite resistance TerB</fullName>
    </submittedName>
</protein>
<dbReference type="InterPro" id="IPR007791">
    <property type="entry name" value="DjlA_N"/>
</dbReference>
<gene>
    <name evidence="2" type="ORF">EF096_14635</name>
</gene>
<name>A0ABX9XH61_9PSED</name>
<dbReference type="InterPro" id="IPR029024">
    <property type="entry name" value="TerB-like"/>
</dbReference>
<accession>A0ABX9XH61</accession>